<evidence type="ECO:0000313" key="13">
    <source>
        <dbReference type="EMBL" id="EDW77159.1"/>
    </source>
</evidence>
<evidence type="ECO:0000256" key="1">
    <source>
        <dbReference type="ARBA" id="ARBA00004239"/>
    </source>
</evidence>
<dbReference type="InParanoid" id="B4MYH0"/>
<dbReference type="PhylomeDB" id="B4MYH0"/>
<keyword evidence="4" id="KW-0645">Protease</keyword>
<dbReference type="PROSITE" id="PS50240">
    <property type="entry name" value="TRYPSIN_DOM"/>
    <property type="match status" value="1"/>
</dbReference>
<reference evidence="13 14" key="1">
    <citation type="journal article" date="2007" name="Nature">
        <title>Evolution of genes and genomes on the Drosophila phylogeny.</title>
        <authorList>
            <consortium name="Drosophila 12 Genomes Consortium"/>
            <person name="Clark A.G."/>
            <person name="Eisen M.B."/>
            <person name="Smith D.R."/>
            <person name="Bergman C.M."/>
            <person name="Oliver B."/>
            <person name="Markow T.A."/>
            <person name="Kaufman T.C."/>
            <person name="Kellis M."/>
            <person name="Gelbart W."/>
            <person name="Iyer V.N."/>
            <person name="Pollard D.A."/>
            <person name="Sackton T.B."/>
            <person name="Larracuente A.M."/>
            <person name="Singh N.D."/>
            <person name="Abad J.P."/>
            <person name="Abt D.N."/>
            <person name="Adryan B."/>
            <person name="Aguade M."/>
            <person name="Akashi H."/>
            <person name="Anderson W.W."/>
            <person name="Aquadro C.F."/>
            <person name="Ardell D.H."/>
            <person name="Arguello R."/>
            <person name="Artieri C.G."/>
            <person name="Barbash D.A."/>
            <person name="Barker D."/>
            <person name="Barsanti P."/>
            <person name="Batterham P."/>
            <person name="Batzoglou S."/>
            <person name="Begun D."/>
            <person name="Bhutkar A."/>
            <person name="Blanco E."/>
            <person name="Bosak S.A."/>
            <person name="Bradley R.K."/>
            <person name="Brand A.D."/>
            <person name="Brent M.R."/>
            <person name="Brooks A.N."/>
            <person name="Brown R.H."/>
            <person name="Butlin R.K."/>
            <person name="Caggese C."/>
            <person name="Calvi B.R."/>
            <person name="Bernardo de Carvalho A."/>
            <person name="Caspi A."/>
            <person name="Castrezana S."/>
            <person name="Celniker S.E."/>
            <person name="Chang J.L."/>
            <person name="Chapple C."/>
            <person name="Chatterji S."/>
            <person name="Chinwalla A."/>
            <person name="Civetta A."/>
            <person name="Clifton S.W."/>
            <person name="Comeron J.M."/>
            <person name="Costello J.C."/>
            <person name="Coyne J.A."/>
            <person name="Daub J."/>
            <person name="David R.G."/>
            <person name="Delcher A.L."/>
            <person name="Delehaunty K."/>
            <person name="Do C.B."/>
            <person name="Ebling H."/>
            <person name="Edwards K."/>
            <person name="Eickbush T."/>
            <person name="Evans J.D."/>
            <person name="Filipski A."/>
            <person name="Findeiss S."/>
            <person name="Freyhult E."/>
            <person name="Fulton L."/>
            <person name="Fulton R."/>
            <person name="Garcia A.C."/>
            <person name="Gardiner A."/>
            <person name="Garfield D.A."/>
            <person name="Garvin B.E."/>
            <person name="Gibson G."/>
            <person name="Gilbert D."/>
            <person name="Gnerre S."/>
            <person name="Godfrey J."/>
            <person name="Good R."/>
            <person name="Gotea V."/>
            <person name="Gravely B."/>
            <person name="Greenberg A.J."/>
            <person name="Griffiths-Jones S."/>
            <person name="Gross S."/>
            <person name="Guigo R."/>
            <person name="Gustafson E.A."/>
            <person name="Haerty W."/>
            <person name="Hahn M.W."/>
            <person name="Halligan D.L."/>
            <person name="Halpern A.L."/>
            <person name="Halter G.M."/>
            <person name="Han M.V."/>
            <person name="Heger A."/>
            <person name="Hillier L."/>
            <person name="Hinrichs A.S."/>
            <person name="Holmes I."/>
            <person name="Hoskins R.A."/>
            <person name="Hubisz M.J."/>
            <person name="Hultmark D."/>
            <person name="Huntley M.A."/>
            <person name="Jaffe D.B."/>
            <person name="Jagadeeshan S."/>
            <person name="Jeck W.R."/>
            <person name="Johnson J."/>
            <person name="Jones C.D."/>
            <person name="Jordan W.C."/>
            <person name="Karpen G.H."/>
            <person name="Kataoka E."/>
            <person name="Keightley P.D."/>
            <person name="Kheradpour P."/>
            <person name="Kirkness E.F."/>
            <person name="Koerich L.B."/>
            <person name="Kristiansen K."/>
            <person name="Kudrna D."/>
            <person name="Kulathinal R.J."/>
            <person name="Kumar S."/>
            <person name="Kwok R."/>
            <person name="Lander E."/>
            <person name="Langley C.H."/>
            <person name="Lapoint R."/>
            <person name="Lazzaro B.P."/>
            <person name="Lee S.J."/>
            <person name="Levesque L."/>
            <person name="Li R."/>
            <person name="Lin C.F."/>
            <person name="Lin M.F."/>
            <person name="Lindblad-Toh K."/>
            <person name="Llopart A."/>
            <person name="Long M."/>
            <person name="Low L."/>
            <person name="Lozovsky E."/>
            <person name="Lu J."/>
            <person name="Luo M."/>
            <person name="Machado C.A."/>
            <person name="Makalowski W."/>
            <person name="Marzo M."/>
            <person name="Matsuda M."/>
            <person name="Matzkin L."/>
            <person name="McAllister B."/>
            <person name="McBride C.S."/>
            <person name="McKernan B."/>
            <person name="McKernan K."/>
            <person name="Mendez-Lago M."/>
            <person name="Minx P."/>
            <person name="Mollenhauer M.U."/>
            <person name="Montooth K."/>
            <person name="Mount S.M."/>
            <person name="Mu X."/>
            <person name="Myers E."/>
            <person name="Negre B."/>
            <person name="Newfeld S."/>
            <person name="Nielsen R."/>
            <person name="Noor M.A."/>
            <person name="O'Grady P."/>
            <person name="Pachter L."/>
            <person name="Papaceit M."/>
            <person name="Parisi M.J."/>
            <person name="Parisi M."/>
            <person name="Parts L."/>
            <person name="Pedersen J.S."/>
            <person name="Pesole G."/>
            <person name="Phillippy A.M."/>
            <person name="Ponting C.P."/>
            <person name="Pop M."/>
            <person name="Porcelli D."/>
            <person name="Powell J.R."/>
            <person name="Prohaska S."/>
            <person name="Pruitt K."/>
            <person name="Puig M."/>
            <person name="Quesneville H."/>
            <person name="Ram K.R."/>
            <person name="Rand D."/>
            <person name="Rasmussen M.D."/>
            <person name="Reed L.K."/>
            <person name="Reenan R."/>
            <person name="Reily A."/>
            <person name="Remington K.A."/>
            <person name="Rieger T.T."/>
            <person name="Ritchie M.G."/>
            <person name="Robin C."/>
            <person name="Rogers Y.H."/>
            <person name="Rohde C."/>
            <person name="Rozas J."/>
            <person name="Rubenfield M.J."/>
            <person name="Ruiz A."/>
            <person name="Russo S."/>
            <person name="Salzberg S.L."/>
            <person name="Sanchez-Gracia A."/>
            <person name="Saranga D.J."/>
            <person name="Sato H."/>
            <person name="Schaeffer S.W."/>
            <person name="Schatz M.C."/>
            <person name="Schlenke T."/>
            <person name="Schwartz R."/>
            <person name="Segarra C."/>
            <person name="Singh R.S."/>
            <person name="Sirot L."/>
            <person name="Sirota M."/>
            <person name="Sisneros N.B."/>
            <person name="Smith C.D."/>
            <person name="Smith T.F."/>
            <person name="Spieth J."/>
            <person name="Stage D.E."/>
            <person name="Stark A."/>
            <person name="Stephan W."/>
            <person name="Strausberg R.L."/>
            <person name="Strempel S."/>
            <person name="Sturgill D."/>
            <person name="Sutton G."/>
            <person name="Sutton G.G."/>
            <person name="Tao W."/>
            <person name="Teichmann S."/>
            <person name="Tobari Y.N."/>
            <person name="Tomimura Y."/>
            <person name="Tsolas J.M."/>
            <person name="Valente V.L."/>
            <person name="Venter E."/>
            <person name="Venter J.C."/>
            <person name="Vicario S."/>
            <person name="Vieira F.G."/>
            <person name="Vilella A.J."/>
            <person name="Villasante A."/>
            <person name="Walenz B."/>
            <person name="Wang J."/>
            <person name="Wasserman M."/>
            <person name="Watts T."/>
            <person name="Wilson D."/>
            <person name="Wilson R.K."/>
            <person name="Wing R.A."/>
            <person name="Wolfner M.F."/>
            <person name="Wong A."/>
            <person name="Wong G.K."/>
            <person name="Wu C.I."/>
            <person name="Wu G."/>
            <person name="Yamamoto D."/>
            <person name="Yang H.P."/>
            <person name="Yang S.P."/>
            <person name="Yorke J.A."/>
            <person name="Yoshida K."/>
            <person name="Zdobnov E."/>
            <person name="Zhang P."/>
            <person name="Zhang Y."/>
            <person name="Zimin A.V."/>
            <person name="Baldwin J."/>
            <person name="Abdouelleil A."/>
            <person name="Abdulkadir J."/>
            <person name="Abebe A."/>
            <person name="Abera B."/>
            <person name="Abreu J."/>
            <person name="Acer S.C."/>
            <person name="Aftuck L."/>
            <person name="Alexander A."/>
            <person name="An P."/>
            <person name="Anderson E."/>
            <person name="Anderson S."/>
            <person name="Arachi H."/>
            <person name="Azer M."/>
            <person name="Bachantsang P."/>
            <person name="Barry A."/>
            <person name="Bayul T."/>
            <person name="Berlin A."/>
            <person name="Bessette D."/>
            <person name="Bloom T."/>
            <person name="Blye J."/>
            <person name="Boguslavskiy L."/>
            <person name="Bonnet C."/>
            <person name="Boukhgalter B."/>
            <person name="Bourzgui I."/>
            <person name="Brown A."/>
            <person name="Cahill P."/>
            <person name="Channer S."/>
            <person name="Cheshatsang Y."/>
            <person name="Chuda L."/>
            <person name="Citroen M."/>
            <person name="Collymore A."/>
            <person name="Cooke P."/>
            <person name="Costello M."/>
            <person name="D'Aco K."/>
            <person name="Daza R."/>
            <person name="De Haan G."/>
            <person name="DeGray S."/>
            <person name="DeMaso C."/>
            <person name="Dhargay N."/>
            <person name="Dooley K."/>
            <person name="Dooley E."/>
            <person name="Doricent M."/>
            <person name="Dorje P."/>
            <person name="Dorjee K."/>
            <person name="Dupes A."/>
            <person name="Elong R."/>
            <person name="Falk J."/>
            <person name="Farina A."/>
            <person name="Faro S."/>
            <person name="Ferguson D."/>
            <person name="Fisher S."/>
            <person name="Foley C.D."/>
            <person name="Franke A."/>
            <person name="Friedrich D."/>
            <person name="Gadbois L."/>
            <person name="Gearin G."/>
            <person name="Gearin C.R."/>
            <person name="Giannoukos G."/>
            <person name="Goode T."/>
            <person name="Graham J."/>
            <person name="Grandbois E."/>
            <person name="Grewal S."/>
            <person name="Gyaltsen K."/>
            <person name="Hafez N."/>
            <person name="Hagos B."/>
            <person name="Hall J."/>
            <person name="Henson C."/>
            <person name="Hollinger A."/>
            <person name="Honan T."/>
            <person name="Huard M.D."/>
            <person name="Hughes L."/>
            <person name="Hurhula B."/>
            <person name="Husby M.E."/>
            <person name="Kamat A."/>
            <person name="Kanga B."/>
            <person name="Kashin S."/>
            <person name="Khazanovich D."/>
            <person name="Kisner P."/>
            <person name="Lance K."/>
            <person name="Lara M."/>
            <person name="Lee W."/>
            <person name="Lennon N."/>
            <person name="Letendre F."/>
            <person name="LeVine R."/>
            <person name="Lipovsky A."/>
            <person name="Liu X."/>
            <person name="Liu J."/>
            <person name="Liu S."/>
            <person name="Lokyitsang T."/>
            <person name="Lokyitsang Y."/>
            <person name="Lubonja R."/>
            <person name="Lui A."/>
            <person name="MacDonald P."/>
            <person name="Magnisalis V."/>
            <person name="Maru K."/>
            <person name="Matthews C."/>
            <person name="McCusker W."/>
            <person name="McDonough S."/>
            <person name="Mehta T."/>
            <person name="Meldrim J."/>
            <person name="Meneus L."/>
            <person name="Mihai O."/>
            <person name="Mihalev A."/>
            <person name="Mihova T."/>
            <person name="Mittelman R."/>
            <person name="Mlenga V."/>
            <person name="Montmayeur A."/>
            <person name="Mulrain L."/>
            <person name="Navidi A."/>
            <person name="Naylor J."/>
            <person name="Negash T."/>
            <person name="Nguyen T."/>
            <person name="Nguyen N."/>
            <person name="Nicol R."/>
            <person name="Norbu C."/>
            <person name="Norbu N."/>
            <person name="Novod N."/>
            <person name="O'Neill B."/>
            <person name="Osman S."/>
            <person name="Markiewicz E."/>
            <person name="Oyono O.L."/>
            <person name="Patti C."/>
            <person name="Phunkhang P."/>
            <person name="Pierre F."/>
            <person name="Priest M."/>
            <person name="Raghuraman S."/>
            <person name="Rege F."/>
            <person name="Reyes R."/>
            <person name="Rise C."/>
            <person name="Rogov P."/>
            <person name="Ross K."/>
            <person name="Ryan E."/>
            <person name="Settipalli S."/>
            <person name="Shea T."/>
            <person name="Sherpa N."/>
            <person name="Shi L."/>
            <person name="Shih D."/>
            <person name="Sparrow T."/>
            <person name="Spaulding J."/>
            <person name="Stalker J."/>
            <person name="Stange-Thomann N."/>
            <person name="Stavropoulos S."/>
            <person name="Stone C."/>
            <person name="Strader C."/>
            <person name="Tesfaye S."/>
            <person name="Thomson T."/>
            <person name="Thoulutsang Y."/>
            <person name="Thoulutsang D."/>
            <person name="Topham K."/>
            <person name="Topping I."/>
            <person name="Tsamla T."/>
            <person name="Vassiliev H."/>
            <person name="Vo A."/>
            <person name="Wangchuk T."/>
            <person name="Wangdi T."/>
            <person name="Weiand M."/>
            <person name="Wilkinson J."/>
            <person name="Wilson A."/>
            <person name="Yadav S."/>
            <person name="Young G."/>
            <person name="Yu Q."/>
            <person name="Zembek L."/>
            <person name="Zhong D."/>
            <person name="Zimmer A."/>
            <person name="Zwirko Z."/>
            <person name="Jaffe D.B."/>
            <person name="Alvarez P."/>
            <person name="Brockman W."/>
            <person name="Butler J."/>
            <person name="Chin C."/>
            <person name="Gnerre S."/>
            <person name="Grabherr M."/>
            <person name="Kleber M."/>
            <person name="Mauceli E."/>
            <person name="MacCallum I."/>
        </authorList>
    </citation>
    <scope>NUCLEOTIDE SEQUENCE [LARGE SCALE GENOMIC DNA]</scope>
    <source>
        <strain evidence="14">Tucson 14030-0811.24</strain>
    </source>
</reference>
<dbReference type="OrthoDB" id="10059102at2759"/>
<dbReference type="SMR" id="B4MYH0"/>
<protein>
    <recommendedName>
        <fullName evidence="12">Peptidase S1 domain-containing protein</fullName>
    </recommendedName>
</protein>
<evidence type="ECO:0000256" key="11">
    <source>
        <dbReference type="SAM" id="SignalP"/>
    </source>
</evidence>
<proteinExistence type="inferred from homology"/>
<feature type="domain" description="Peptidase S1" evidence="12">
    <location>
        <begin position="27"/>
        <end position="250"/>
    </location>
</feature>
<evidence type="ECO:0000256" key="7">
    <source>
        <dbReference type="ARBA" id="ARBA00022825"/>
    </source>
</evidence>
<dbReference type="eggNOG" id="KOG3627">
    <property type="taxonomic scope" value="Eukaryota"/>
</dbReference>
<keyword evidence="14" id="KW-1185">Reference proteome</keyword>
<dbReference type="HOGENOM" id="CLU_006842_7_0_1"/>
<feature type="chain" id="PRO_5002819000" description="Peptidase S1 domain-containing protein" evidence="11">
    <location>
        <begin position="23"/>
        <end position="257"/>
    </location>
</feature>
<dbReference type="Proteomes" id="UP000007798">
    <property type="component" value="Unassembled WGS sequence"/>
</dbReference>
<dbReference type="GO" id="GO:0005576">
    <property type="term" value="C:extracellular region"/>
    <property type="evidence" value="ECO:0007669"/>
    <property type="project" value="UniProtKB-SubCell"/>
</dbReference>
<comment type="subcellular location">
    <subcellularLocation>
        <location evidence="1">Secreted</location>
        <location evidence="1">Extracellular space</location>
    </subcellularLocation>
</comment>
<organism evidence="13 14">
    <name type="scientific">Drosophila willistoni</name>
    <name type="common">Fruit fly</name>
    <dbReference type="NCBI Taxonomy" id="7260"/>
    <lineage>
        <taxon>Eukaryota</taxon>
        <taxon>Metazoa</taxon>
        <taxon>Ecdysozoa</taxon>
        <taxon>Arthropoda</taxon>
        <taxon>Hexapoda</taxon>
        <taxon>Insecta</taxon>
        <taxon>Pterygota</taxon>
        <taxon>Neoptera</taxon>
        <taxon>Endopterygota</taxon>
        <taxon>Diptera</taxon>
        <taxon>Brachycera</taxon>
        <taxon>Muscomorpha</taxon>
        <taxon>Ephydroidea</taxon>
        <taxon>Drosophilidae</taxon>
        <taxon>Drosophila</taxon>
        <taxon>Sophophora</taxon>
    </lineage>
</organism>
<dbReference type="SUPFAM" id="SSF50494">
    <property type="entry name" value="Trypsin-like serine proteases"/>
    <property type="match status" value="1"/>
</dbReference>
<keyword evidence="7" id="KW-0720">Serine protease</keyword>
<dbReference type="GO" id="GO:0006508">
    <property type="term" value="P:proteolysis"/>
    <property type="evidence" value="ECO:0007669"/>
    <property type="project" value="UniProtKB-KW"/>
</dbReference>
<dbReference type="PANTHER" id="PTHR24252:SF7">
    <property type="entry name" value="HYALIN"/>
    <property type="match status" value="1"/>
</dbReference>
<dbReference type="MEROPS" id="S01.A62"/>
<gene>
    <name evidence="13" type="primary">Dwil\GK22079</name>
    <name evidence="13" type="ORF">Dwil_GK22079</name>
</gene>
<keyword evidence="5 11" id="KW-0732">Signal</keyword>
<evidence type="ECO:0000256" key="3">
    <source>
        <dbReference type="ARBA" id="ARBA00022525"/>
    </source>
</evidence>
<dbReference type="InterPro" id="IPR009003">
    <property type="entry name" value="Peptidase_S1_PA"/>
</dbReference>
<evidence type="ECO:0000256" key="5">
    <source>
        <dbReference type="ARBA" id="ARBA00022729"/>
    </source>
</evidence>
<keyword evidence="3" id="KW-0964">Secreted</keyword>
<dbReference type="AlphaFoldDB" id="B4MYH0"/>
<dbReference type="FunFam" id="2.40.10.10:FF:000077">
    <property type="entry name" value="Predicted protein"/>
    <property type="match status" value="1"/>
</dbReference>
<dbReference type="PRINTS" id="PR00722">
    <property type="entry name" value="CHYMOTRYPSIN"/>
</dbReference>
<dbReference type="PROSITE" id="PS00134">
    <property type="entry name" value="TRYPSIN_HIS"/>
    <property type="match status" value="1"/>
</dbReference>
<dbReference type="OMA" id="GTDACQM"/>
<dbReference type="GO" id="GO:0004252">
    <property type="term" value="F:serine-type endopeptidase activity"/>
    <property type="evidence" value="ECO:0007669"/>
    <property type="project" value="UniProtKB-EC"/>
</dbReference>
<dbReference type="SMART" id="SM00020">
    <property type="entry name" value="Tryp_SPc"/>
    <property type="match status" value="1"/>
</dbReference>
<dbReference type="EMBL" id="CH963894">
    <property type="protein sequence ID" value="EDW77159.1"/>
    <property type="molecule type" value="Genomic_DNA"/>
</dbReference>
<dbReference type="CDD" id="cd00190">
    <property type="entry name" value="Tryp_SPc"/>
    <property type="match status" value="1"/>
</dbReference>
<evidence type="ECO:0000256" key="10">
    <source>
        <dbReference type="ARBA" id="ARBA00036320"/>
    </source>
</evidence>
<feature type="signal peptide" evidence="11">
    <location>
        <begin position="1"/>
        <end position="22"/>
    </location>
</feature>
<comment type="similarity">
    <text evidence="2">Belongs to the peptidase S1 family.</text>
</comment>
<keyword evidence="9" id="KW-1015">Disulfide bond</keyword>
<dbReference type="InterPro" id="IPR001314">
    <property type="entry name" value="Peptidase_S1A"/>
</dbReference>
<dbReference type="InterPro" id="IPR043504">
    <property type="entry name" value="Peptidase_S1_PA_chymotrypsin"/>
</dbReference>
<evidence type="ECO:0000256" key="8">
    <source>
        <dbReference type="ARBA" id="ARBA00023145"/>
    </source>
</evidence>
<dbReference type="Gene3D" id="2.40.10.10">
    <property type="entry name" value="Trypsin-like serine proteases"/>
    <property type="match status" value="1"/>
</dbReference>
<evidence type="ECO:0000313" key="14">
    <source>
        <dbReference type="Proteomes" id="UP000007798"/>
    </source>
</evidence>
<evidence type="ECO:0000256" key="2">
    <source>
        <dbReference type="ARBA" id="ARBA00007664"/>
    </source>
</evidence>
<dbReference type="InterPro" id="IPR018114">
    <property type="entry name" value="TRYPSIN_HIS"/>
</dbReference>
<evidence type="ECO:0000256" key="6">
    <source>
        <dbReference type="ARBA" id="ARBA00022801"/>
    </source>
</evidence>
<comment type="catalytic activity">
    <reaction evidence="10">
        <text>Preferential cleavage: Arg-|-Xaa, Lys-|-Xaa.</text>
        <dbReference type="EC" id="3.4.21.4"/>
    </reaction>
</comment>
<keyword evidence="8" id="KW-0865">Zymogen</keyword>
<sequence>MSEWFAALIGLLLLQTPQSIRGLEPRIIGGYAADITNLPYIVSIQLYGSHYCGGSIVNRRTILTAAHCLGGGITHNLLSVKVGGVKRAKDGHIYSVAAIHSHEKFSSKTMDYDLAIVRLAKNLTYSHKVRAIPLSRKEVPAGTFATISGWGYTSQKASPSDRLRYARVPIINQTECRNVMGKNLITDRMICAGYTEGGVDACQMDSGGPLAVREKLHGIVSWGVGCAQANKPGVYTRIPVLLPWLEKQMKKLYGEVI</sequence>
<dbReference type="InterPro" id="IPR001254">
    <property type="entry name" value="Trypsin_dom"/>
</dbReference>
<dbReference type="Pfam" id="PF00089">
    <property type="entry name" value="Trypsin"/>
    <property type="match status" value="1"/>
</dbReference>
<dbReference type="PANTHER" id="PTHR24252">
    <property type="entry name" value="ACROSIN-RELATED"/>
    <property type="match status" value="1"/>
</dbReference>
<evidence type="ECO:0000256" key="9">
    <source>
        <dbReference type="ARBA" id="ARBA00023157"/>
    </source>
</evidence>
<keyword evidence="6 13" id="KW-0378">Hydrolase</keyword>
<accession>B4MYH0</accession>
<name>B4MYH0_DROWI</name>
<dbReference type="KEGG" id="dwi:6643314"/>
<evidence type="ECO:0000256" key="4">
    <source>
        <dbReference type="ARBA" id="ARBA00022670"/>
    </source>
</evidence>
<evidence type="ECO:0000259" key="12">
    <source>
        <dbReference type="PROSITE" id="PS50240"/>
    </source>
</evidence>